<proteinExistence type="predicted"/>
<dbReference type="EMBL" id="HBUF01091484">
    <property type="protein sequence ID" value="CAG6635811.1"/>
    <property type="molecule type" value="Transcribed_RNA"/>
</dbReference>
<evidence type="ECO:0000256" key="2">
    <source>
        <dbReference type="SAM" id="SignalP"/>
    </source>
</evidence>
<dbReference type="EMBL" id="HBUF01091486">
    <property type="protein sequence ID" value="CAG6635813.1"/>
    <property type="molecule type" value="Transcribed_RNA"/>
</dbReference>
<feature type="region of interest" description="Disordered" evidence="1">
    <location>
        <begin position="124"/>
        <end position="217"/>
    </location>
</feature>
<feature type="chain" id="PRO_5036428546" evidence="2">
    <location>
        <begin position="25"/>
        <end position="434"/>
    </location>
</feature>
<name>A0A8D8QPF9_9HEMI</name>
<protein>
    <submittedName>
        <fullName evidence="3">Uncharacterized protein</fullName>
    </submittedName>
</protein>
<dbReference type="AlphaFoldDB" id="A0A8D8QPF9"/>
<feature type="compositionally biased region" description="Polar residues" evidence="1">
    <location>
        <begin position="200"/>
        <end position="216"/>
    </location>
</feature>
<organism evidence="3">
    <name type="scientific">Cacopsylla melanoneura</name>
    <dbReference type="NCBI Taxonomy" id="428564"/>
    <lineage>
        <taxon>Eukaryota</taxon>
        <taxon>Metazoa</taxon>
        <taxon>Ecdysozoa</taxon>
        <taxon>Arthropoda</taxon>
        <taxon>Hexapoda</taxon>
        <taxon>Insecta</taxon>
        <taxon>Pterygota</taxon>
        <taxon>Neoptera</taxon>
        <taxon>Paraneoptera</taxon>
        <taxon>Hemiptera</taxon>
        <taxon>Sternorrhyncha</taxon>
        <taxon>Psylloidea</taxon>
        <taxon>Psyllidae</taxon>
        <taxon>Psyllinae</taxon>
        <taxon>Cacopsylla</taxon>
    </lineage>
</organism>
<evidence type="ECO:0000313" key="3">
    <source>
        <dbReference type="EMBL" id="CAG6635813.1"/>
    </source>
</evidence>
<feature type="signal peptide" evidence="2">
    <location>
        <begin position="1"/>
        <end position="24"/>
    </location>
</feature>
<accession>A0A8D8QPF9</accession>
<dbReference type="EMBL" id="HBUF01091485">
    <property type="protein sequence ID" value="CAG6635812.1"/>
    <property type="molecule type" value="Transcribed_RNA"/>
</dbReference>
<keyword evidence="2" id="KW-0732">Signal</keyword>
<sequence>MDSRYFRLAGLLFMIQLAIHHTKAFEIEHIYAHEIKNAQLSYVAIVDDKDDDHNNSAEELNGADAENALSGLDNNSVLGGINDKNSVKHANEKPAIVKPHAPSRKIIGTKVNPLVNEESDMNELVDSNHGQDPKKETGKENTLGTHHNHGELWDEPVQGGAHKTGQIGESKQKPSVQVAQPKAGMLETKPKQVTREQEPTDINNEIQKGQDKQNSMGEYKHDYPHQDADKLRKYLSFNNGLSQDEFGDTDENKTDIFGHTVAHGNADNSVHTDAHKNENGVEKENTLGSDRQPSGDCGPNKVHLDGGLSQNGLHNIAKSNKAELNVNQENASKPLTIFESNKNLGVQKDMGNKLTNVETYVFFPNLQRRAELDCNTTTTPCTTTTTLPPTTPCETTTTPCPTTTTPCPTTTTTCETTTTPCTTTTTAAPTTAAC</sequence>
<reference evidence="3" key="1">
    <citation type="submission" date="2021-05" db="EMBL/GenBank/DDBJ databases">
        <authorList>
            <person name="Alioto T."/>
            <person name="Alioto T."/>
            <person name="Gomez Garrido J."/>
        </authorList>
    </citation>
    <scope>NUCLEOTIDE SEQUENCE</scope>
</reference>
<feature type="compositionally biased region" description="Polar residues" evidence="1">
    <location>
        <begin position="167"/>
        <end position="178"/>
    </location>
</feature>
<evidence type="ECO:0000256" key="1">
    <source>
        <dbReference type="SAM" id="MobiDB-lite"/>
    </source>
</evidence>
<feature type="compositionally biased region" description="Basic and acidic residues" evidence="1">
    <location>
        <begin position="129"/>
        <end position="139"/>
    </location>
</feature>
<feature type="compositionally biased region" description="Basic and acidic residues" evidence="1">
    <location>
        <begin position="188"/>
        <end position="198"/>
    </location>
</feature>